<dbReference type="FunFam" id="1.25.40.20:FF:001214">
    <property type="entry name" value="Uncharacterized protein"/>
    <property type="match status" value="1"/>
</dbReference>
<dbReference type="PANTHER" id="PTHR24186:SF53">
    <property type="entry name" value="PGG DOMAIN-CONTAINING PROTEIN"/>
    <property type="match status" value="1"/>
</dbReference>
<dbReference type="SMART" id="SM00248">
    <property type="entry name" value="ANK"/>
    <property type="match status" value="6"/>
</dbReference>
<dbReference type="AlphaFoldDB" id="A0AA39DZR0"/>
<sequence>MSNQIEADGQTEITHMDADLYEALYKGNISILERKSSEAHLQLQRTPKRNTVLHIAAQFGQLACVEWILYFHSCSPLLQQPNLKGDTPLHLAAREGHGAVVKALLDAAKALHQEIESGVGTDKAMLRMTNKEKDTALHEAVRYHHSEIALSLIEEDPEFIYGANITGYTPLYMAAERGYGDLVSKLLGWKPDLTKEVDEYGWSPLHCAAYLGYTKIAEQLLDKSSDKSVTYLAIKDTKKTALHFAANRHHRETVKLLLSHSPDCCEQGKLKKQMKEWEKIVVGPFSWQEAINKDNGSSSKSKDVREDESMAFTESLGETHLIVATLVATVSCAAGFTLPGGYNDSDGMAKLTKQVAFKAFIVTDTLAVMLSVSAVFIYFVMSLHQDEDILAKQLVLGTYLTMSSVVLMVVAFVMGLSAVLPFSSGLLLVVCIFGYLFLIIVVFTLACPFRVRFMMILESIFKVLRR</sequence>
<dbReference type="Gene3D" id="1.25.40.20">
    <property type="entry name" value="Ankyrin repeat-containing domain"/>
    <property type="match status" value="2"/>
</dbReference>
<dbReference type="PANTHER" id="PTHR24186">
    <property type="entry name" value="PROTEIN PHOSPHATASE 1 REGULATORY SUBUNIT"/>
    <property type="match status" value="1"/>
</dbReference>
<evidence type="ECO:0000313" key="11">
    <source>
        <dbReference type="Proteomes" id="UP001168098"/>
    </source>
</evidence>
<evidence type="ECO:0000256" key="8">
    <source>
        <dbReference type="SAM" id="Phobius"/>
    </source>
</evidence>
<feature type="domain" description="PGG" evidence="9">
    <location>
        <begin position="316"/>
        <end position="419"/>
    </location>
</feature>
<accession>A0AA39DZR0</accession>
<proteinExistence type="predicted"/>
<keyword evidence="3" id="KW-0677">Repeat</keyword>
<evidence type="ECO:0000259" key="9">
    <source>
        <dbReference type="Pfam" id="PF13962"/>
    </source>
</evidence>
<reference evidence="10 11" key="1">
    <citation type="journal article" date="2023" name="BMC Biotechnol.">
        <title>Vitis rotundifolia cv Carlos genome sequencing.</title>
        <authorList>
            <person name="Huff M."/>
            <person name="Hulse-Kemp A."/>
            <person name="Scheffler B."/>
            <person name="Youngblood R."/>
            <person name="Simpson S."/>
            <person name="Babiker E."/>
            <person name="Staton M."/>
        </authorList>
    </citation>
    <scope>NUCLEOTIDE SEQUENCE [LARGE SCALE GENOMIC DNA]</scope>
    <source>
        <tissue evidence="10">Leaf</tissue>
    </source>
</reference>
<keyword evidence="11" id="KW-1185">Reference proteome</keyword>
<feature type="repeat" description="ANK" evidence="7">
    <location>
        <begin position="200"/>
        <end position="232"/>
    </location>
</feature>
<dbReference type="Pfam" id="PF12796">
    <property type="entry name" value="Ank_2"/>
    <property type="match status" value="2"/>
</dbReference>
<evidence type="ECO:0000256" key="7">
    <source>
        <dbReference type="PROSITE-ProRule" id="PRU00023"/>
    </source>
</evidence>
<keyword evidence="4 8" id="KW-1133">Transmembrane helix</keyword>
<evidence type="ECO:0000256" key="1">
    <source>
        <dbReference type="ARBA" id="ARBA00004141"/>
    </source>
</evidence>
<protein>
    <recommendedName>
        <fullName evidence="9">PGG domain-containing protein</fullName>
    </recommendedName>
</protein>
<evidence type="ECO:0000256" key="6">
    <source>
        <dbReference type="ARBA" id="ARBA00023136"/>
    </source>
</evidence>
<comment type="subcellular location">
    <subcellularLocation>
        <location evidence="1">Membrane</location>
        <topology evidence="1">Multi-pass membrane protein</topology>
    </subcellularLocation>
</comment>
<gene>
    <name evidence="10" type="ORF">PVL29_006664</name>
</gene>
<evidence type="ECO:0000256" key="3">
    <source>
        <dbReference type="ARBA" id="ARBA00022737"/>
    </source>
</evidence>
<name>A0AA39DZR0_VITRO</name>
<organism evidence="10 11">
    <name type="scientific">Vitis rotundifolia</name>
    <name type="common">Muscadine grape</name>
    <dbReference type="NCBI Taxonomy" id="103349"/>
    <lineage>
        <taxon>Eukaryota</taxon>
        <taxon>Viridiplantae</taxon>
        <taxon>Streptophyta</taxon>
        <taxon>Embryophyta</taxon>
        <taxon>Tracheophyta</taxon>
        <taxon>Spermatophyta</taxon>
        <taxon>Magnoliopsida</taxon>
        <taxon>eudicotyledons</taxon>
        <taxon>Gunneridae</taxon>
        <taxon>Pentapetalae</taxon>
        <taxon>rosids</taxon>
        <taxon>Vitales</taxon>
        <taxon>Vitaceae</taxon>
        <taxon>Viteae</taxon>
        <taxon>Vitis</taxon>
    </lineage>
</organism>
<dbReference type="InterPro" id="IPR002110">
    <property type="entry name" value="Ankyrin_rpt"/>
</dbReference>
<dbReference type="PROSITE" id="PS50088">
    <property type="entry name" value="ANK_REPEAT"/>
    <property type="match status" value="3"/>
</dbReference>
<evidence type="ECO:0000313" key="10">
    <source>
        <dbReference type="EMBL" id="KAJ9701410.1"/>
    </source>
</evidence>
<comment type="caution">
    <text evidence="10">The sequence shown here is derived from an EMBL/GenBank/DDBJ whole genome shotgun (WGS) entry which is preliminary data.</text>
</comment>
<dbReference type="FunFam" id="1.25.40.20:FF:000975">
    <property type="entry name" value="Uncharacterized protein"/>
    <property type="match status" value="1"/>
</dbReference>
<dbReference type="EMBL" id="JARBHA010000005">
    <property type="protein sequence ID" value="KAJ9701410.1"/>
    <property type="molecule type" value="Genomic_DNA"/>
</dbReference>
<feature type="transmembrane region" description="Helical" evidence="8">
    <location>
        <begin position="393"/>
        <end position="420"/>
    </location>
</feature>
<feature type="repeat" description="ANK" evidence="7">
    <location>
        <begin position="84"/>
        <end position="106"/>
    </location>
</feature>
<dbReference type="Proteomes" id="UP001168098">
    <property type="component" value="Unassembled WGS sequence"/>
</dbReference>
<evidence type="ECO:0000256" key="2">
    <source>
        <dbReference type="ARBA" id="ARBA00022692"/>
    </source>
</evidence>
<dbReference type="Pfam" id="PF00023">
    <property type="entry name" value="Ank"/>
    <property type="match status" value="1"/>
</dbReference>
<keyword evidence="6 8" id="KW-0472">Membrane</keyword>
<feature type="transmembrane region" description="Helical" evidence="8">
    <location>
        <begin position="426"/>
        <end position="447"/>
    </location>
</feature>
<dbReference type="InterPro" id="IPR036770">
    <property type="entry name" value="Ankyrin_rpt-contain_sf"/>
</dbReference>
<dbReference type="SUPFAM" id="SSF48403">
    <property type="entry name" value="Ankyrin repeat"/>
    <property type="match status" value="1"/>
</dbReference>
<evidence type="ECO:0000256" key="4">
    <source>
        <dbReference type="ARBA" id="ARBA00022989"/>
    </source>
</evidence>
<keyword evidence="5 7" id="KW-0040">ANK repeat</keyword>
<dbReference type="Pfam" id="PF13962">
    <property type="entry name" value="PGG"/>
    <property type="match status" value="1"/>
</dbReference>
<dbReference type="InterPro" id="IPR026961">
    <property type="entry name" value="PGG_dom"/>
</dbReference>
<keyword evidence="2 8" id="KW-0812">Transmembrane</keyword>
<dbReference type="GO" id="GO:0005886">
    <property type="term" value="C:plasma membrane"/>
    <property type="evidence" value="ECO:0007669"/>
    <property type="project" value="TreeGrafter"/>
</dbReference>
<feature type="repeat" description="ANK" evidence="7">
    <location>
        <begin position="237"/>
        <end position="263"/>
    </location>
</feature>
<dbReference type="PROSITE" id="PS50297">
    <property type="entry name" value="ANK_REP_REGION"/>
    <property type="match status" value="3"/>
</dbReference>
<feature type="transmembrane region" description="Helical" evidence="8">
    <location>
        <begin position="359"/>
        <end position="381"/>
    </location>
</feature>
<feature type="transmembrane region" description="Helical" evidence="8">
    <location>
        <begin position="319"/>
        <end position="339"/>
    </location>
</feature>
<evidence type="ECO:0000256" key="5">
    <source>
        <dbReference type="ARBA" id="ARBA00023043"/>
    </source>
</evidence>